<keyword evidence="2" id="KW-1185">Reference proteome</keyword>
<sequence>MESQSLQGAQELLCINTEKVYDWVILQANVSQNVLAAALGALPIDPCGPTVSNLTTTCFLVDPDTGEELPPNAEITIDELGEREDRTFVIDGSLVTLQRVTFTKTLSVVIEFSGLTGTTPFVETTEPITIEIPESLFLCAPEGTRIAVRLSDLDCSVNVNCVAAALTSVDIVLNICQSVQSLADVTIELVADFCQPRDVLVEQCPTPTIPPQCPVLFPGNCDDNEHGATTTHPTLTRQDTNNG</sequence>
<gene>
    <name evidence="1" type="ORF">SAMN05216243_3383</name>
</gene>
<dbReference type="Proteomes" id="UP000198694">
    <property type="component" value="Unassembled WGS sequence"/>
</dbReference>
<dbReference type="EMBL" id="FNFL01000007">
    <property type="protein sequence ID" value="SDK49596.1"/>
    <property type="molecule type" value="Genomic_DNA"/>
</dbReference>
<organism evidence="1 2">
    <name type="scientific">Sediminibacillus albus</name>
    <dbReference type="NCBI Taxonomy" id="407036"/>
    <lineage>
        <taxon>Bacteria</taxon>
        <taxon>Bacillati</taxon>
        <taxon>Bacillota</taxon>
        <taxon>Bacilli</taxon>
        <taxon>Bacillales</taxon>
        <taxon>Bacillaceae</taxon>
        <taxon>Sediminibacillus</taxon>
    </lineage>
</organism>
<dbReference type="STRING" id="407036.SAMN05216243_3383"/>
<dbReference type="AlphaFoldDB" id="A0A1G9CDD7"/>
<reference evidence="1 2" key="1">
    <citation type="submission" date="2016-10" db="EMBL/GenBank/DDBJ databases">
        <authorList>
            <person name="de Groot N.N."/>
        </authorList>
    </citation>
    <scope>NUCLEOTIDE SEQUENCE [LARGE SCALE GENOMIC DNA]</scope>
    <source>
        <strain evidence="1 2">CGMCC 1.6502</strain>
    </source>
</reference>
<proteinExistence type="predicted"/>
<accession>A0A1G9CDD7</accession>
<evidence type="ECO:0000313" key="1">
    <source>
        <dbReference type="EMBL" id="SDK49596.1"/>
    </source>
</evidence>
<evidence type="ECO:0000313" key="2">
    <source>
        <dbReference type="Proteomes" id="UP000198694"/>
    </source>
</evidence>
<dbReference type="RefSeq" id="WP_093216689.1">
    <property type="nucleotide sequence ID" value="NZ_FNFL01000007.1"/>
</dbReference>
<protein>
    <submittedName>
        <fullName evidence="1">Uncharacterized protein</fullName>
    </submittedName>
</protein>
<name>A0A1G9CDD7_9BACI</name>
<dbReference type="OrthoDB" id="2680078at2"/>